<feature type="compositionally biased region" description="Low complexity" evidence="9">
    <location>
        <begin position="256"/>
        <end position="282"/>
    </location>
</feature>
<evidence type="ECO:0000313" key="13">
    <source>
        <dbReference type="Proteomes" id="UP000800036"/>
    </source>
</evidence>
<dbReference type="GO" id="GO:0098552">
    <property type="term" value="C:side of membrane"/>
    <property type="evidence" value="ECO:0007669"/>
    <property type="project" value="UniProtKB-KW"/>
</dbReference>
<evidence type="ECO:0000256" key="5">
    <source>
        <dbReference type="ARBA" id="ARBA00022622"/>
    </source>
</evidence>
<feature type="region of interest" description="Disordered" evidence="9">
    <location>
        <begin position="189"/>
        <end position="379"/>
    </location>
</feature>
<evidence type="ECO:0000256" key="10">
    <source>
        <dbReference type="SAM" id="SignalP"/>
    </source>
</evidence>
<keyword evidence="7" id="KW-1015">Disulfide bond</keyword>
<evidence type="ECO:0000256" key="4">
    <source>
        <dbReference type="ARBA" id="ARBA00022525"/>
    </source>
</evidence>
<comment type="similarity">
    <text evidence="3">Belongs to the RBT5 family.</text>
</comment>
<dbReference type="EMBL" id="ML976673">
    <property type="protein sequence ID" value="KAF1974745.1"/>
    <property type="molecule type" value="Genomic_DNA"/>
</dbReference>
<feature type="chain" id="PRO_5025586335" description="CFEM domain-containing protein" evidence="10">
    <location>
        <begin position="20"/>
        <end position="632"/>
    </location>
</feature>
<organism evidence="12 13">
    <name type="scientific">Bimuria novae-zelandiae CBS 107.79</name>
    <dbReference type="NCBI Taxonomy" id="1447943"/>
    <lineage>
        <taxon>Eukaryota</taxon>
        <taxon>Fungi</taxon>
        <taxon>Dikarya</taxon>
        <taxon>Ascomycota</taxon>
        <taxon>Pezizomycotina</taxon>
        <taxon>Dothideomycetes</taxon>
        <taxon>Pleosporomycetidae</taxon>
        <taxon>Pleosporales</taxon>
        <taxon>Massarineae</taxon>
        <taxon>Didymosphaeriaceae</taxon>
        <taxon>Bimuria</taxon>
    </lineage>
</organism>
<keyword evidence="6 10" id="KW-0732">Signal</keyword>
<keyword evidence="5" id="KW-0472">Membrane</keyword>
<dbReference type="Pfam" id="PF05730">
    <property type="entry name" value="CFEM"/>
    <property type="match status" value="1"/>
</dbReference>
<feature type="compositionally biased region" description="Low complexity" evidence="9">
    <location>
        <begin position="348"/>
        <end position="371"/>
    </location>
</feature>
<evidence type="ECO:0000313" key="12">
    <source>
        <dbReference type="EMBL" id="KAF1974745.1"/>
    </source>
</evidence>
<dbReference type="InterPro" id="IPR008427">
    <property type="entry name" value="Extracellular_membr_CFEM_dom"/>
</dbReference>
<feature type="signal peptide" evidence="10">
    <location>
        <begin position="1"/>
        <end position="19"/>
    </location>
</feature>
<evidence type="ECO:0000259" key="11">
    <source>
        <dbReference type="Pfam" id="PF05730"/>
    </source>
</evidence>
<evidence type="ECO:0000256" key="2">
    <source>
        <dbReference type="ARBA" id="ARBA00004613"/>
    </source>
</evidence>
<feature type="region of interest" description="Disordered" evidence="9">
    <location>
        <begin position="454"/>
        <end position="514"/>
    </location>
</feature>
<evidence type="ECO:0000256" key="9">
    <source>
        <dbReference type="SAM" id="MobiDB-lite"/>
    </source>
</evidence>
<keyword evidence="5" id="KW-0336">GPI-anchor</keyword>
<evidence type="ECO:0000256" key="6">
    <source>
        <dbReference type="ARBA" id="ARBA00022729"/>
    </source>
</evidence>
<feature type="compositionally biased region" description="Low complexity" evidence="9">
    <location>
        <begin position="476"/>
        <end position="490"/>
    </location>
</feature>
<feature type="compositionally biased region" description="Low complexity" evidence="9">
    <location>
        <begin position="207"/>
        <end position="241"/>
    </location>
</feature>
<evidence type="ECO:0000256" key="8">
    <source>
        <dbReference type="ARBA" id="ARBA00023288"/>
    </source>
</evidence>
<dbReference type="OrthoDB" id="5431405at2759"/>
<protein>
    <recommendedName>
        <fullName evidence="11">CFEM domain-containing protein</fullName>
    </recommendedName>
</protein>
<keyword evidence="13" id="KW-1185">Reference proteome</keyword>
<feature type="compositionally biased region" description="Low complexity" evidence="9">
    <location>
        <begin position="319"/>
        <end position="338"/>
    </location>
</feature>
<gene>
    <name evidence="12" type="ORF">BU23DRAFT_635523</name>
</gene>
<feature type="domain" description="CFEM" evidence="11">
    <location>
        <begin position="382"/>
        <end position="444"/>
    </location>
</feature>
<keyword evidence="5" id="KW-0325">Glycoprotein</keyword>
<accession>A0A6A5VC74</accession>
<evidence type="ECO:0000256" key="3">
    <source>
        <dbReference type="ARBA" id="ARBA00010031"/>
    </source>
</evidence>
<evidence type="ECO:0000256" key="1">
    <source>
        <dbReference type="ARBA" id="ARBA00004589"/>
    </source>
</evidence>
<feature type="compositionally biased region" description="Pro residues" evidence="9">
    <location>
        <begin position="242"/>
        <end position="255"/>
    </location>
</feature>
<reference evidence="12" key="1">
    <citation type="journal article" date="2020" name="Stud. Mycol.">
        <title>101 Dothideomycetes genomes: a test case for predicting lifestyles and emergence of pathogens.</title>
        <authorList>
            <person name="Haridas S."/>
            <person name="Albert R."/>
            <person name="Binder M."/>
            <person name="Bloem J."/>
            <person name="Labutti K."/>
            <person name="Salamov A."/>
            <person name="Andreopoulos B."/>
            <person name="Baker S."/>
            <person name="Barry K."/>
            <person name="Bills G."/>
            <person name="Bluhm B."/>
            <person name="Cannon C."/>
            <person name="Castanera R."/>
            <person name="Culley D."/>
            <person name="Daum C."/>
            <person name="Ezra D."/>
            <person name="Gonzalez J."/>
            <person name="Henrissat B."/>
            <person name="Kuo A."/>
            <person name="Liang C."/>
            <person name="Lipzen A."/>
            <person name="Lutzoni F."/>
            <person name="Magnuson J."/>
            <person name="Mondo S."/>
            <person name="Nolan M."/>
            <person name="Ohm R."/>
            <person name="Pangilinan J."/>
            <person name="Park H.-J."/>
            <person name="Ramirez L."/>
            <person name="Alfaro M."/>
            <person name="Sun H."/>
            <person name="Tritt A."/>
            <person name="Yoshinaga Y."/>
            <person name="Zwiers L.-H."/>
            <person name="Turgeon B."/>
            <person name="Goodwin S."/>
            <person name="Spatafora J."/>
            <person name="Crous P."/>
            <person name="Grigoriev I."/>
        </authorList>
    </citation>
    <scope>NUCLEOTIDE SEQUENCE</scope>
    <source>
        <strain evidence="12">CBS 107.79</strain>
    </source>
</reference>
<proteinExistence type="inferred from homology"/>
<sequence>MRASIALLISGFAAQQVAANWDRQASNYNTPQYNNNECTDKQKGGYNWSDLNDGDKPGKYDDFDFGGDWSCSTKKFGKRDHVSKRTFGAKAITSKCGKDKPASFSCNKKSEGFSVTHIDVSVDHDAELDFHYKMKDGSICKHRASCKKDGTTVQNTQCGGAESVDVYLGNSSEGREDCEIGFHEIGFDCNPGESYTPPPPYTPAPPSSTSEAPPSSSSEVPSSSTEVPSSSTEVPSSSTEVVPPPETPTPPPQPPACESSVPAESTPAESTPAPSTPAESSSVKSTTPPPAETTPSGECGGYGQPACETSTPVESTPAESTPAESTEVSPPSSTPSSECGSYGQPACETPASSVPAESSVSPSSPASSSPPTVTPPPGGYTPPECLPKCLNTWLKLKSECKDNTDSECYCKVPDLTDNVIDCVKAYGTEEEVKQALAFFVGICAPHVPENPGIIDKCSSELSPPKPTYTPETPATSASPESSGPISSAPAGYPVPSPAPGTSAAPEAPGYTPAPIPGLPTNIPYTTISYGGSSYTVPQVGFTTEAPDAPGANPTEPIALYPVAPTPAPAPANPTAPYPIPSGASGFTSVAYPTGTGAVPSAPGQFTGAASSLNVKSKGVGMVAGAILAFFAL</sequence>
<name>A0A6A5VC74_9PLEO</name>
<comment type="subcellular location">
    <subcellularLocation>
        <location evidence="1">Membrane</location>
        <topology evidence="1">Lipid-anchor</topology>
        <topology evidence="1">GPI-anchor</topology>
    </subcellularLocation>
    <subcellularLocation>
        <location evidence="2">Secreted</location>
    </subcellularLocation>
</comment>
<keyword evidence="8" id="KW-0449">Lipoprotein</keyword>
<dbReference type="AlphaFoldDB" id="A0A6A5VC74"/>
<feature type="compositionally biased region" description="Pro residues" evidence="9">
    <location>
        <begin position="196"/>
        <end position="206"/>
    </location>
</feature>
<keyword evidence="4" id="KW-0964">Secreted</keyword>
<dbReference type="Proteomes" id="UP000800036">
    <property type="component" value="Unassembled WGS sequence"/>
</dbReference>
<dbReference type="GO" id="GO:0005576">
    <property type="term" value="C:extracellular region"/>
    <property type="evidence" value="ECO:0007669"/>
    <property type="project" value="UniProtKB-SubCell"/>
</dbReference>
<evidence type="ECO:0000256" key="7">
    <source>
        <dbReference type="ARBA" id="ARBA00023157"/>
    </source>
</evidence>
<feature type="compositionally biased region" description="Polar residues" evidence="9">
    <location>
        <begin position="307"/>
        <end position="318"/>
    </location>
</feature>